<evidence type="ECO:0000313" key="8">
    <source>
        <dbReference type="Proteomes" id="UP000326924"/>
    </source>
</evidence>
<evidence type="ECO:0000256" key="5">
    <source>
        <dbReference type="SAM" id="MobiDB-lite"/>
    </source>
</evidence>
<dbReference type="SUPFAM" id="SSF82199">
    <property type="entry name" value="SET domain"/>
    <property type="match status" value="1"/>
</dbReference>
<dbReference type="GO" id="GO:0016279">
    <property type="term" value="F:protein-lysine N-methyltransferase activity"/>
    <property type="evidence" value="ECO:0007669"/>
    <property type="project" value="UniProtKB-UniRule"/>
</dbReference>
<dbReference type="PANTHER" id="PTHR13271">
    <property type="entry name" value="UNCHARACTERIZED PUTATIVE METHYLTRANSFERASE"/>
    <property type="match status" value="1"/>
</dbReference>
<dbReference type="AlphaFoldDB" id="A0A5J5F4G2"/>
<dbReference type="InterPro" id="IPR015353">
    <property type="entry name" value="Rubisco_LSMT_subst-bd"/>
</dbReference>
<comment type="function">
    <text evidence="4">S-adenosyl-L-methionine-dependent protein-lysine N-methyltransferase that monomethylates 60S ribosomal protein L42.</text>
</comment>
<dbReference type="FunFam" id="3.90.1410.10:FF:000007">
    <property type="entry name" value="Ribosomal lysine N-methyltransferase 4"/>
    <property type="match status" value="1"/>
</dbReference>
<organism evidence="7 8">
    <name type="scientific">Sphaerosporella brunnea</name>
    <dbReference type="NCBI Taxonomy" id="1250544"/>
    <lineage>
        <taxon>Eukaryota</taxon>
        <taxon>Fungi</taxon>
        <taxon>Dikarya</taxon>
        <taxon>Ascomycota</taxon>
        <taxon>Pezizomycotina</taxon>
        <taxon>Pezizomycetes</taxon>
        <taxon>Pezizales</taxon>
        <taxon>Pyronemataceae</taxon>
        <taxon>Sphaerosporella</taxon>
    </lineage>
</organism>
<accession>A0A5J5F4G2</accession>
<evidence type="ECO:0000259" key="6">
    <source>
        <dbReference type="PROSITE" id="PS50280"/>
    </source>
</evidence>
<comment type="caution">
    <text evidence="7">The sequence shown here is derived from an EMBL/GenBank/DDBJ whole genome shotgun (WGS) entry which is preliminary data.</text>
</comment>
<dbReference type="InterPro" id="IPR001214">
    <property type="entry name" value="SET_dom"/>
</dbReference>
<dbReference type="PROSITE" id="PS50280">
    <property type="entry name" value="SET"/>
    <property type="match status" value="1"/>
</dbReference>
<dbReference type="GO" id="GO:0032259">
    <property type="term" value="P:methylation"/>
    <property type="evidence" value="ECO:0007669"/>
    <property type="project" value="UniProtKB-KW"/>
</dbReference>
<dbReference type="InterPro" id="IPR036464">
    <property type="entry name" value="Rubisco_LSMT_subst-bd_sf"/>
</dbReference>
<dbReference type="SUPFAM" id="SSF81822">
    <property type="entry name" value="RuBisCo LSMT C-terminal, substrate-binding domain"/>
    <property type="match status" value="1"/>
</dbReference>
<evidence type="ECO:0000256" key="3">
    <source>
        <dbReference type="ARBA" id="ARBA00022691"/>
    </source>
</evidence>
<comment type="similarity">
    <text evidence="4">Belongs to the class V-like SAM-binding methyltransferase superfamily. Histone-lysine methyltransferase family. SETD6 subfamily.</text>
</comment>
<evidence type="ECO:0000256" key="4">
    <source>
        <dbReference type="PIRNR" id="PIRNR011771"/>
    </source>
</evidence>
<keyword evidence="4" id="KW-0539">Nucleus</keyword>
<dbReference type="InterPro" id="IPR046341">
    <property type="entry name" value="SET_dom_sf"/>
</dbReference>
<dbReference type="InParanoid" id="A0A5J5F4G2"/>
<keyword evidence="8" id="KW-1185">Reference proteome</keyword>
<dbReference type="InterPro" id="IPR011383">
    <property type="entry name" value="N-lys_methylase_SETD6"/>
</dbReference>
<keyword evidence="2 4" id="KW-0808">Transferase</keyword>
<reference evidence="7 8" key="1">
    <citation type="submission" date="2019-09" db="EMBL/GenBank/DDBJ databases">
        <title>Draft genome of the ectomycorrhizal ascomycete Sphaerosporella brunnea.</title>
        <authorList>
            <consortium name="DOE Joint Genome Institute"/>
            <person name="Benucci G.M."/>
            <person name="Marozzi G."/>
            <person name="Antonielli L."/>
            <person name="Sanchez S."/>
            <person name="Marco P."/>
            <person name="Wang X."/>
            <person name="Falini L.B."/>
            <person name="Barry K."/>
            <person name="Haridas S."/>
            <person name="Lipzen A."/>
            <person name="Labutti K."/>
            <person name="Grigoriev I.V."/>
            <person name="Murat C."/>
            <person name="Martin F."/>
            <person name="Albertini E."/>
            <person name="Donnini D."/>
            <person name="Bonito G."/>
        </authorList>
    </citation>
    <scope>NUCLEOTIDE SEQUENCE [LARGE SCALE GENOMIC DNA]</scope>
    <source>
        <strain evidence="7 8">Sb_GMNB300</strain>
    </source>
</reference>
<dbReference type="Gene3D" id="3.90.1410.10">
    <property type="entry name" value="set domain protein methyltransferase, domain 1"/>
    <property type="match status" value="1"/>
</dbReference>
<dbReference type="GO" id="GO:0005634">
    <property type="term" value="C:nucleus"/>
    <property type="evidence" value="ECO:0007669"/>
    <property type="project" value="UniProtKB-SubCell"/>
</dbReference>
<proteinExistence type="inferred from homology"/>
<gene>
    <name evidence="7" type="ORF">FN846DRAFT_936520</name>
</gene>
<keyword evidence="1 4" id="KW-0489">Methyltransferase</keyword>
<dbReference type="Pfam" id="PF09273">
    <property type="entry name" value="Rubis-subs-bind"/>
    <property type="match status" value="1"/>
</dbReference>
<dbReference type="Pfam" id="PF00856">
    <property type="entry name" value="SET"/>
    <property type="match status" value="1"/>
</dbReference>
<dbReference type="Gene3D" id="3.90.1420.10">
    <property type="entry name" value="Rubisco LSMT, substrate-binding domain"/>
    <property type="match status" value="1"/>
</dbReference>
<name>A0A5J5F4G2_9PEZI</name>
<dbReference type="EMBL" id="VXIS01000039">
    <property type="protein sequence ID" value="KAA8911082.1"/>
    <property type="molecule type" value="Genomic_DNA"/>
</dbReference>
<feature type="domain" description="SET" evidence="6">
    <location>
        <begin position="30"/>
        <end position="271"/>
    </location>
</feature>
<feature type="region of interest" description="Disordered" evidence="5">
    <location>
        <begin position="442"/>
        <end position="461"/>
    </location>
</feature>
<dbReference type="PANTHER" id="PTHR13271:SF34">
    <property type="entry name" value="N-LYSINE METHYLTRANSFERASE SETD6"/>
    <property type="match status" value="1"/>
</dbReference>
<protein>
    <recommendedName>
        <fullName evidence="4">Ribosomal lysine N-methyltransferase 4</fullName>
        <ecNumber evidence="4">2.1.1.-</ecNumber>
    </recommendedName>
</protein>
<evidence type="ECO:0000313" key="7">
    <source>
        <dbReference type="EMBL" id="KAA8911082.1"/>
    </source>
</evidence>
<evidence type="ECO:0000256" key="1">
    <source>
        <dbReference type="ARBA" id="ARBA00022603"/>
    </source>
</evidence>
<dbReference type="InterPro" id="IPR050600">
    <property type="entry name" value="SETD3_SETD6_MTase"/>
</dbReference>
<dbReference type="FunCoup" id="A0A5J5F4G2">
    <property type="interactions" value="285"/>
</dbReference>
<comment type="subcellular location">
    <subcellularLocation>
        <location evidence="4">Nucleus</location>
    </subcellularLocation>
</comment>
<dbReference type="Proteomes" id="UP000326924">
    <property type="component" value="Unassembled WGS sequence"/>
</dbReference>
<dbReference type="OrthoDB" id="341421at2759"/>
<dbReference type="EC" id="2.1.1.-" evidence="4"/>
<sequence length="461" mass="51577">METTTDDVFEQQNAAFMQWLVASQHAEVNPKVALADLRASGAGRGVVALSPLEADELVFRLPRESALTAETSTLSSLLPPGVLAALDQWLALILVLIFETRASSAWKPYIDLLPREFNTLIYWTASEISMLRGSAVLKKIGKEDAEATFVEKLLPVVRAHEEIFKDTALADIPAGQSFERHFIDTAHRMASVVMSYSFDLVVPGQEDKADDEEEEDEDEEDEHYKAMVPLADLLNADADRNNCRLFETPAGLEMKTVAPVSAGAELFNDYGPLPRSDLLRRYGYITEHYAQYDVVELDSRSIVGEATRALEEEDRQERVDYLLEEGVLDDSFDLEAAELEVPEEMLVVVNTLLLTKPEFKRYKNAGKTPKPKLSEKVAEVLCRILEARAREYPTTLEEDEKILAEGQLQGRERAAVEVRLGEKRILRGAYRVIVRKIAEKGAPKRPLEEAEEAGGKRVKAT</sequence>
<dbReference type="PIRSF" id="PIRSF011771">
    <property type="entry name" value="RMS1_SET"/>
    <property type="match status" value="1"/>
</dbReference>
<evidence type="ECO:0000256" key="2">
    <source>
        <dbReference type="ARBA" id="ARBA00022679"/>
    </source>
</evidence>
<keyword evidence="3 4" id="KW-0949">S-adenosyl-L-methionine</keyword>